<accession>A0AAX3P0Q1</accession>
<protein>
    <submittedName>
        <fullName evidence="5">Toll/interleukin-1 receptor domain-containing protein</fullName>
    </submittedName>
</protein>
<dbReference type="InterPro" id="IPR039184">
    <property type="entry name" value="SARM1"/>
</dbReference>
<evidence type="ECO:0000256" key="2">
    <source>
        <dbReference type="ARBA" id="ARBA00022490"/>
    </source>
</evidence>
<sequence>MKQNEMIDVFISYRRKDGGTAAKFLFEALKNKNITAFMDVETLDRGDYKQSIKDFIEMARNFVLIVSASVFDSEWVRVEIKHAIEQGKNIIPVFVNGEVCFPSDIPVDLMGVDKNAVFLGHDKFDSEFNKLISWLETKHAKLIDEFAQSYNTEYRLNGLFDAWACISDEEAIRKELAEKIKRALQFNSSLESIERMFYHMPTDLIKVICVNLKIDFRGERIKILSRINEWLDNKIGDVDVVPGKNVDRFVVFCECLSHYFATVKGKKELAQYCNSLGVSEYDCSDQVQMMKLLSYSFRMSGVRDVLNYMDFSESNVKEIAQHLTGESVGRKNHLIDLISDWVNYQDE</sequence>
<gene>
    <name evidence="5" type="ORF">PYU98_07060</name>
</gene>
<keyword evidence="3" id="KW-0677">Repeat</keyword>
<evidence type="ECO:0000256" key="1">
    <source>
        <dbReference type="ARBA" id="ARBA00004496"/>
    </source>
</evidence>
<dbReference type="PANTHER" id="PTHR22998:SF1">
    <property type="entry name" value="NAD(+) HYDROLASE SARM1"/>
    <property type="match status" value="1"/>
</dbReference>
<proteinExistence type="predicted"/>
<keyword evidence="5" id="KW-0675">Receptor</keyword>
<dbReference type="InterPro" id="IPR035897">
    <property type="entry name" value="Toll_tir_struct_dom_sf"/>
</dbReference>
<feature type="domain" description="TIR" evidence="4">
    <location>
        <begin position="5"/>
        <end position="184"/>
    </location>
</feature>
<dbReference type="SMART" id="SM00255">
    <property type="entry name" value="TIR"/>
    <property type="match status" value="1"/>
</dbReference>
<comment type="subcellular location">
    <subcellularLocation>
        <location evidence="1">Cytoplasm</location>
    </subcellularLocation>
</comment>
<dbReference type="GO" id="GO:0048678">
    <property type="term" value="P:response to axon injury"/>
    <property type="evidence" value="ECO:0007669"/>
    <property type="project" value="InterPro"/>
</dbReference>
<dbReference type="Proteomes" id="UP001213721">
    <property type="component" value="Chromosome"/>
</dbReference>
<dbReference type="RefSeq" id="WP_275057750.1">
    <property type="nucleotide sequence ID" value="NZ_CP118988.1"/>
</dbReference>
<dbReference type="Gene3D" id="3.40.50.10140">
    <property type="entry name" value="Toll/interleukin-1 receptor homology (TIR) domain"/>
    <property type="match status" value="1"/>
</dbReference>
<dbReference type="GO" id="GO:0005737">
    <property type="term" value="C:cytoplasm"/>
    <property type="evidence" value="ECO:0007669"/>
    <property type="project" value="UniProtKB-SubCell"/>
</dbReference>
<dbReference type="GO" id="GO:0035591">
    <property type="term" value="F:signaling adaptor activity"/>
    <property type="evidence" value="ECO:0007669"/>
    <property type="project" value="InterPro"/>
</dbReference>
<dbReference type="Pfam" id="PF13676">
    <property type="entry name" value="TIR_2"/>
    <property type="match status" value="1"/>
</dbReference>
<organism evidence="5 6">
    <name type="scientific">Aeromonas allosaccharophila</name>
    <dbReference type="NCBI Taxonomy" id="656"/>
    <lineage>
        <taxon>Bacteria</taxon>
        <taxon>Pseudomonadati</taxon>
        <taxon>Pseudomonadota</taxon>
        <taxon>Gammaproteobacteria</taxon>
        <taxon>Aeromonadales</taxon>
        <taxon>Aeromonadaceae</taxon>
        <taxon>Aeromonas</taxon>
    </lineage>
</organism>
<name>A0AAX3P0Q1_9GAMM</name>
<dbReference type="GO" id="GO:0007165">
    <property type="term" value="P:signal transduction"/>
    <property type="evidence" value="ECO:0007669"/>
    <property type="project" value="InterPro"/>
</dbReference>
<reference evidence="5" key="1">
    <citation type="submission" date="2023-02" db="EMBL/GenBank/DDBJ databases">
        <title>The sequence of Aeromonas allosaccharophila K520.</title>
        <authorList>
            <person name="Luo X."/>
        </authorList>
    </citation>
    <scope>NUCLEOTIDE SEQUENCE</scope>
    <source>
        <strain evidence="5">K520</strain>
    </source>
</reference>
<dbReference type="InterPro" id="IPR000157">
    <property type="entry name" value="TIR_dom"/>
</dbReference>
<evidence type="ECO:0000313" key="5">
    <source>
        <dbReference type="EMBL" id="WED77978.1"/>
    </source>
</evidence>
<evidence type="ECO:0000256" key="3">
    <source>
        <dbReference type="ARBA" id="ARBA00022737"/>
    </source>
</evidence>
<dbReference type="SUPFAM" id="SSF52200">
    <property type="entry name" value="Toll/Interleukin receptor TIR domain"/>
    <property type="match status" value="1"/>
</dbReference>
<dbReference type="PANTHER" id="PTHR22998">
    <property type="entry name" value="SARM1"/>
    <property type="match status" value="1"/>
</dbReference>
<dbReference type="AlphaFoldDB" id="A0AAX3P0Q1"/>
<dbReference type="GO" id="GO:0003953">
    <property type="term" value="F:NAD+ nucleosidase activity"/>
    <property type="evidence" value="ECO:0007669"/>
    <property type="project" value="InterPro"/>
</dbReference>
<evidence type="ECO:0000313" key="6">
    <source>
        <dbReference type="Proteomes" id="UP001213721"/>
    </source>
</evidence>
<keyword evidence="2" id="KW-0963">Cytoplasm</keyword>
<dbReference type="EMBL" id="CP118988">
    <property type="protein sequence ID" value="WED77978.1"/>
    <property type="molecule type" value="Genomic_DNA"/>
</dbReference>
<evidence type="ECO:0000259" key="4">
    <source>
        <dbReference type="PROSITE" id="PS50104"/>
    </source>
</evidence>
<dbReference type="PROSITE" id="PS50104">
    <property type="entry name" value="TIR"/>
    <property type="match status" value="1"/>
</dbReference>